<proteinExistence type="predicted"/>
<dbReference type="EMBL" id="FNHE01000003">
    <property type="protein sequence ID" value="SDM10355.1"/>
    <property type="molecule type" value="Genomic_DNA"/>
</dbReference>
<dbReference type="InterPro" id="IPR028098">
    <property type="entry name" value="Glyco_trans_4-like_N"/>
</dbReference>
<keyword evidence="1" id="KW-0328">Glycosyltransferase</keyword>
<gene>
    <name evidence="4" type="ORF">SAMN05660642_01671</name>
</gene>
<evidence type="ECO:0000256" key="2">
    <source>
        <dbReference type="ARBA" id="ARBA00022679"/>
    </source>
</evidence>
<dbReference type="RefSeq" id="WP_091216231.1">
    <property type="nucleotide sequence ID" value="NZ_FNHE01000003.1"/>
</dbReference>
<keyword evidence="2 4" id="KW-0808">Transferase</keyword>
<accession>A0A1G9QJ71</accession>
<evidence type="ECO:0000256" key="1">
    <source>
        <dbReference type="ARBA" id="ARBA00022676"/>
    </source>
</evidence>
<protein>
    <submittedName>
        <fullName evidence="4">Glycosyltransferase involved in cell wall bisynthesis</fullName>
    </submittedName>
</protein>
<dbReference type="GO" id="GO:0016757">
    <property type="term" value="F:glycosyltransferase activity"/>
    <property type="evidence" value="ECO:0007669"/>
    <property type="project" value="UniProtKB-KW"/>
</dbReference>
<name>A0A1G9QJ71_9ACTN</name>
<dbReference type="Proteomes" id="UP000198680">
    <property type="component" value="Unassembled WGS sequence"/>
</dbReference>
<evidence type="ECO:0000313" key="5">
    <source>
        <dbReference type="Proteomes" id="UP000198680"/>
    </source>
</evidence>
<feature type="domain" description="Glycosyltransferase subfamily 4-like N-terminal" evidence="3">
    <location>
        <begin position="33"/>
        <end position="182"/>
    </location>
</feature>
<evidence type="ECO:0000259" key="3">
    <source>
        <dbReference type="Pfam" id="PF13439"/>
    </source>
</evidence>
<dbReference type="SUPFAM" id="SSF53756">
    <property type="entry name" value="UDP-Glycosyltransferase/glycogen phosphorylase"/>
    <property type="match status" value="1"/>
</dbReference>
<dbReference type="Pfam" id="PF13692">
    <property type="entry name" value="Glyco_trans_1_4"/>
    <property type="match status" value="1"/>
</dbReference>
<dbReference type="PANTHER" id="PTHR12526:SF510">
    <property type="entry name" value="D-INOSITOL 3-PHOSPHATE GLYCOSYLTRANSFERASE"/>
    <property type="match status" value="1"/>
</dbReference>
<keyword evidence="5" id="KW-1185">Reference proteome</keyword>
<dbReference type="Pfam" id="PF13439">
    <property type="entry name" value="Glyco_transf_4"/>
    <property type="match status" value="1"/>
</dbReference>
<dbReference type="AlphaFoldDB" id="A0A1G9QJ71"/>
<dbReference type="STRING" id="1137991.SAMN05660642_01671"/>
<reference evidence="5" key="1">
    <citation type="submission" date="2016-10" db="EMBL/GenBank/DDBJ databases">
        <authorList>
            <person name="Varghese N."/>
            <person name="Submissions S."/>
        </authorList>
    </citation>
    <scope>NUCLEOTIDE SEQUENCE [LARGE SCALE GENOMIC DNA]</scope>
    <source>
        <strain evidence="5">DSM 45419</strain>
    </source>
</reference>
<evidence type="ECO:0000313" key="4">
    <source>
        <dbReference type="EMBL" id="SDM10355.1"/>
    </source>
</evidence>
<dbReference type="Gene3D" id="3.40.50.2000">
    <property type="entry name" value="Glycogen Phosphorylase B"/>
    <property type="match status" value="2"/>
</dbReference>
<sequence>MTGSRLRTPVPRPDAGTPPPLSVLMVIDSLDGGGAERYVVDLTVALHRRGWPVHVACSVGGAHAASLADAGVPVTALLDELVERRVSGRYERALTQLVADLRPAVVHAHLFASAAAAVHAVRDLPVPLVVTEHTEGPWRDRRTRAVSGLVYRHADRVVAVSSAIRDLLVSGYGVAPERVEVLLPTTAAVPSAGSPAPDPGRPVVGLVGRLVPEKGVDVFLRAAALVSGVVPQARFLVVGDGPLRPDLEHRAAVLGLAGAVTFTGYRSDATRLLTGLDVLAVPSRSDGSPMVVCEAMAAGVPVVASRVGGLPDLVEDGGSGLLVRPGEAEDLARALVSLLLDPESARRLGAHGRRLAASRSHDRLVDRMTQLYASLAGAEVR</sequence>
<dbReference type="OrthoDB" id="3632147at2"/>
<organism evidence="4 5">
    <name type="scientific">Geodermatophilus siccatus</name>
    <dbReference type="NCBI Taxonomy" id="1137991"/>
    <lineage>
        <taxon>Bacteria</taxon>
        <taxon>Bacillati</taxon>
        <taxon>Actinomycetota</taxon>
        <taxon>Actinomycetes</taxon>
        <taxon>Geodermatophilales</taxon>
        <taxon>Geodermatophilaceae</taxon>
        <taxon>Geodermatophilus</taxon>
    </lineage>
</organism>
<dbReference type="CDD" id="cd03801">
    <property type="entry name" value="GT4_PimA-like"/>
    <property type="match status" value="1"/>
</dbReference>
<dbReference type="PANTHER" id="PTHR12526">
    <property type="entry name" value="GLYCOSYLTRANSFERASE"/>
    <property type="match status" value="1"/>
</dbReference>